<feature type="signal peptide" evidence="1">
    <location>
        <begin position="1"/>
        <end position="23"/>
    </location>
</feature>
<dbReference type="EMBL" id="JAVXUO010002378">
    <property type="protein sequence ID" value="KAK2973727.1"/>
    <property type="molecule type" value="Genomic_DNA"/>
</dbReference>
<sequence>MAQKLVAVFLMCIVVLAAVHVNAQNSAEEEYKSCFTDCQKACEGEGHGYTFCEMKCDSDCGTQELKAKLEELVKS</sequence>
<feature type="chain" id="PRO_5041727341" description="Major pollen allergen Ole e 6-like" evidence="1">
    <location>
        <begin position="24"/>
        <end position="75"/>
    </location>
</feature>
<dbReference type="AlphaFoldDB" id="A0AA88UFU4"/>
<keyword evidence="3" id="KW-1185">Reference proteome</keyword>
<evidence type="ECO:0008006" key="4">
    <source>
        <dbReference type="Google" id="ProtNLM"/>
    </source>
</evidence>
<dbReference type="Pfam" id="PF09253">
    <property type="entry name" value="Ole_e_6"/>
    <property type="match status" value="1"/>
</dbReference>
<gene>
    <name evidence="2" type="ORF">RJ640_019727</name>
</gene>
<keyword evidence="1" id="KW-0732">Signal</keyword>
<reference evidence="2" key="1">
    <citation type="submission" date="2022-12" db="EMBL/GenBank/DDBJ databases">
        <title>Draft genome assemblies for two species of Escallonia (Escalloniales).</title>
        <authorList>
            <person name="Chanderbali A."/>
            <person name="Dervinis C."/>
            <person name="Anghel I."/>
            <person name="Soltis D."/>
            <person name="Soltis P."/>
            <person name="Zapata F."/>
        </authorList>
    </citation>
    <scope>NUCLEOTIDE SEQUENCE</scope>
    <source>
        <strain evidence="2">UCBG92.1500</strain>
        <tissue evidence="2">Leaf</tissue>
    </source>
</reference>
<dbReference type="InterPro" id="IPR015333">
    <property type="entry name" value="Pollen_allergen_ole-e-6"/>
</dbReference>
<dbReference type="Gene3D" id="1.10.287.720">
    <property type="entry name" value="Pollen allergen ole e 6"/>
    <property type="match status" value="1"/>
</dbReference>
<proteinExistence type="predicted"/>
<dbReference type="Proteomes" id="UP001187471">
    <property type="component" value="Unassembled WGS sequence"/>
</dbReference>
<evidence type="ECO:0000313" key="3">
    <source>
        <dbReference type="Proteomes" id="UP001187471"/>
    </source>
</evidence>
<dbReference type="PANTHER" id="PTHR35632">
    <property type="entry name" value="MAJOR POLLEN ALLERGEN OLE E 6-LIKE"/>
    <property type="match status" value="1"/>
</dbReference>
<protein>
    <recommendedName>
        <fullName evidence="4">Major pollen allergen Ole e 6-like</fullName>
    </recommendedName>
</protein>
<comment type="caution">
    <text evidence="2">The sequence shown here is derived from an EMBL/GenBank/DDBJ whole genome shotgun (WGS) entry which is preliminary data.</text>
</comment>
<evidence type="ECO:0000256" key="1">
    <source>
        <dbReference type="SAM" id="SignalP"/>
    </source>
</evidence>
<accession>A0AA88UFU4</accession>
<organism evidence="2 3">
    <name type="scientific">Escallonia rubra</name>
    <dbReference type="NCBI Taxonomy" id="112253"/>
    <lineage>
        <taxon>Eukaryota</taxon>
        <taxon>Viridiplantae</taxon>
        <taxon>Streptophyta</taxon>
        <taxon>Embryophyta</taxon>
        <taxon>Tracheophyta</taxon>
        <taxon>Spermatophyta</taxon>
        <taxon>Magnoliopsida</taxon>
        <taxon>eudicotyledons</taxon>
        <taxon>Gunneridae</taxon>
        <taxon>Pentapetalae</taxon>
        <taxon>asterids</taxon>
        <taxon>campanulids</taxon>
        <taxon>Escalloniales</taxon>
        <taxon>Escalloniaceae</taxon>
        <taxon>Escallonia</taxon>
    </lineage>
</organism>
<evidence type="ECO:0000313" key="2">
    <source>
        <dbReference type="EMBL" id="KAK2973727.1"/>
    </source>
</evidence>
<dbReference type="PANTHER" id="PTHR35632:SF1">
    <property type="entry name" value="MAJOR POLLEN ALLERGEN OLE E 6-LIKE"/>
    <property type="match status" value="1"/>
</dbReference>
<name>A0AA88UFU4_9ASTE</name>
<dbReference type="InterPro" id="IPR036466">
    <property type="entry name" value="Pollen_allergen_ole-e-6_sf"/>
</dbReference>
<dbReference type="SUPFAM" id="SSF111388">
    <property type="entry name" value="Pollen allergen ole e 6"/>
    <property type="match status" value="1"/>
</dbReference>